<evidence type="ECO:0000313" key="6">
    <source>
        <dbReference type="WBParaSite" id="ALUE_0000896601-mRNA-1"/>
    </source>
</evidence>
<dbReference type="GO" id="GO:0030015">
    <property type="term" value="C:CCR4-NOT core complex"/>
    <property type="evidence" value="ECO:0007669"/>
    <property type="project" value="InterPro"/>
</dbReference>
<evidence type="ECO:0000259" key="4">
    <source>
        <dbReference type="Pfam" id="PF04153"/>
    </source>
</evidence>
<accession>A0A9J2PH86</accession>
<proteinExistence type="inferred from homology"/>
<keyword evidence="5" id="KW-1185">Reference proteome</keyword>
<dbReference type="AlphaFoldDB" id="A0A9J2PH86"/>
<dbReference type="Proteomes" id="UP000036681">
    <property type="component" value="Unplaced"/>
</dbReference>
<dbReference type="WBParaSite" id="ALUE_0000896601-mRNA-1">
    <property type="protein sequence ID" value="ALUE_0000896601-mRNA-1"/>
    <property type="gene ID" value="ALUE_0000896601"/>
</dbReference>
<evidence type="ECO:0000256" key="1">
    <source>
        <dbReference type="ARBA" id="ARBA00007682"/>
    </source>
</evidence>
<dbReference type="InterPro" id="IPR007282">
    <property type="entry name" value="NOT2/3/5_C"/>
</dbReference>
<keyword evidence="2" id="KW-0805">Transcription regulation</keyword>
<dbReference type="GO" id="GO:0006355">
    <property type="term" value="P:regulation of DNA-templated transcription"/>
    <property type="evidence" value="ECO:0007669"/>
    <property type="project" value="InterPro"/>
</dbReference>
<evidence type="ECO:0000256" key="2">
    <source>
        <dbReference type="ARBA" id="ARBA00023015"/>
    </source>
</evidence>
<dbReference type="PANTHER" id="PTHR23326">
    <property type="entry name" value="CCR4 NOT-RELATED"/>
    <property type="match status" value="1"/>
</dbReference>
<dbReference type="InterPro" id="IPR040168">
    <property type="entry name" value="Not2/3/5"/>
</dbReference>
<name>A0A9J2PH86_ASCLU</name>
<reference evidence="6" key="1">
    <citation type="submission" date="2023-03" db="UniProtKB">
        <authorList>
            <consortium name="WormBaseParasite"/>
        </authorList>
    </citation>
    <scope>IDENTIFICATION</scope>
</reference>
<feature type="domain" description="NOT2/NOT3/NOT5 C-terminal" evidence="4">
    <location>
        <begin position="259"/>
        <end position="319"/>
    </location>
</feature>
<evidence type="ECO:0000256" key="3">
    <source>
        <dbReference type="ARBA" id="ARBA00023163"/>
    </source>
</evidence>
<dbReference type="Pfam" id="PF04153">
    <property type="entry name" value="NOT2_3_5_C"/>
    <property type="match status" value="1"/>
</dbReference>
<dbReference type="GO" id="GO:2000036">
    <property type="term" value="P:regulation of stem cell population maintenance"/>
    <property type="evidence" value="ECO:0007669"/>
    <property type="project" value="UniProtKB-ARBA"/>
</dbReference>
<organism evidence="5 6">
    <name type="scientific">Ascaris lumbricoides</name>
    <name type="common">Giant roundworm</name>
    <dbReference type="NCBI Taxonomy" id="6252"/>
    <lineage>
        <taxon>Eukaryota</taxon>
        <taxon>Metazoa</taxon>
        <taxon>Ecdysozoa</taxon>
        <taxon>Nematoda</taxon>
        <taxon>Chromadorea</taxon>
        <taxon>Rhabditida</taxon>
        <taxon>Spirurina</taxon>
        <taxon>Ascaridomorpha</taxon>
        <taxon>Ascaridoidea</taxon>
        <taxon>Ascarididae</taxon>
        <taxon>Ascaris</taxon>
    </lineage>
</organism>
<dbReference type="InterPro" id="IPR038635">
    <property type="entry name" value="CCR4-NOT_su2/3/5_C_sf"/>
</dbReference>
<protein>
    <submittedName>
        <fullName evidence="6">NOT2/NOT3/NOT5 C-terminal domain-containing protein</fullName>
    </submittedName>
</protein>
<sequence>MTVKQPVEVVRQPSGVISVTTTTTTTASVAQQAPAQPIPTNNDENVAPTPLHVDMPPAIIDTIYEQIFCGTLPSQPAALSPAVPPASGSSTPESNLVKRFSISSSTSSQQEALTLKVAPAQANSAVDVVNAVVQQQASALTSANAQQQPQQQQQLTVAASVAATLVAPPSSATLILPPPSLTTAPAIGNSAPASATLPAANEIDPNALRQVLRIASTQDARSQLPQSAIIPAWLGASPLGRAPITPEHDAQLNLLEHALTRTPLQMDSEKPRSYLPKMPCATASYYPQSPPANADTLEYYLRLSPETLFFTFYYMEGTYVYFDFEKWSQRKKEQFTFEYRYLEDKDFD</sequence>
<dbReference type="Gene3D" id="2.30.30.1020">
    <property type="entry name" value="CCR4-NOT complex subunit 2/3/5, C-terminal domain"/>
    <property type="match status" value="2"/>
</dbReference>
<comment type="similarity">
    <text evidence="1">Belongs to the CNOT2/3/5 family.</text>
</comment>
<evidence type="ECO:0000313" key="5">
    <source>
        <dbReference type="Proteomes" id="UP000036681"/>
    </source>
</evidence>
<keyword evidence="3" id="KW-0804">Transcription</keyword>